<dbReference type="PROSITE" id="PS51019">
    <property type="entry name" value="REELIN"/>
    <property type="match status" value="1"/>
</dbReference>
<feature type="domain" description="DOMON" evidence="8">
    <location>
        <begin position="204"/>
        <end position="270"/>
    </location>
</feature>
<dbReference type="PANTHER" id="PTHR45828:SF44">
    <property type="entry name" value="FERRIC-CHELATE REDUCTASE 1-RELATED"/>
    <property type="match status" value="1"/>
</dbReference>
<dbReference type="InterPro" id="IPR042307">
    <property type="entry name" value="Reeler_sf"/>
</dbReference>
<comment type="cofactor">
    <cofactor evidence="1">
        <name>heme b</name>
        <dbReference type="ChEBI" id="CHEBI:60344"/>
    </cofactor>
</comment>
<feature type="region of interest" description="Disordered" evidence="5">
    <location>
        <begin position="162"/>
        <end position="187"/>
    </location>
</feature>
<dbReference type="Pfam" id="PF02014">
    <property type="entry name" value="Reeler"/>
    <property type="match status" value="1"/>
</dbReference>
<evidence type="ECO:0000256" key="1">
    <source>
        <dbReference type="ARBA" id="ARBA00001970"/>
    </source>
</evidence>
<keyword evidence="7" id="KW-0732">Signal</keyword>
<evidence type="ECO:0000256" key="4">
    <source>
        <dbReference type="ARBA" id="ARBA00023004"/>
    </source>
</evidence>
<dbReference type="PROSITE" id="PS50836">
    <property type="entry name" value="DOMON"/>
    <property type="match status" value="1"/>
</dbReference>
<dbReference type="OrthoDB" id="2419613at2759"/>
<feature type="signal peptide" evidence="7">
    <location>
        <begin position="1"/>
        <end position="16"/>
    </location>
</feature>
<dbReference type="InterPro" id="IPR002861">
    <property type="entry name" value="Reeler_dom"/>
</dbReference>
<evidence type="ECO:0000313" key="11">
    <source>
        <dbReference type="Proteomes" id="UP000319801"/>
    </source>
</evidence>
<name>A0A556V4T4_BAGYA</name>
<dbReference type="EMBL" id="VCAZ01000120">
    <property type="protein sequence ID" value="TSU75991.1"/>
    <property type="molecule type" value="Genomic_DNA"/>
</dbReference>
<dbReference type="Proteomes" id="UP000319801">
    <property type="component" value="Unassembled WGS sequence"/>
</dbReference>
<evidence type="ECO:0000256" key="6">
    <source>
        <dbReference type="SAM" id="Phobius"/>
    </source>
</evidence>
<accession>A0A556V4T4</accession>
<keyword evidence="6" id="KW-0472">Membrane</keyword>
<dbReference type="GO" id="GO:0016020">
    <property type="term" value="C:membrane"/>
    <property type="evidence" value="ECO:0007669"/>
    <property type="project" value="UniProtKB-SubCell"/>
</dbReference>
<evidence type="ECO:0000256" key="7">
    <source>
        <dbReference type="SAM" id="SignalP"/>
    </source>
</evidence>
<evidence type="ECO:0000313" key="10">
    <source>
        <dbReference type="EMBL" id="TSU75991.1"/>
    </source>
</evidence>
<keyword evidence="4" id="KW-0408">Iron</keyword>
<evidence type="ECO:0000256" key="3">
    <source>
        <dbReference type="ARBA" id="ARBA00009195"/>
    </source>
</evidence>
<proteinExistence type="inferred from homology"/>
<evidence type="ECO:0000256" key="2">
    <source>
        <dbReference type="ARBA" id="ARBA00004141"/>
    </source>
</evidence>
<dbReference type="AlphaFoldDB" id="A0A556V4T4"/>
<keyword evidence="6" id="KW-1133">Transmembrane helix</keyword>
<feature type="compositionally biased region" description="Low complexity" evidence="5">
    <location>
        <begin position="165"/>
        <end position="187"/>
    </location>
</feature>
<dbReference type="Gene3D" id="2.60.40.4060">
    <property type="entry name" value="Reeler domain"/>
    <property type="match status" value="1"/>
</dbReference>
<sequence>MWMYLVFLGCVGLCESYSSGQVSASCGDMTPNHGKAAQTSAPPYTLTTDLSTYKEDDIITVTLAATSGNFKGFLLEARLVGSNNAFGSFSLVGSTSQLLTCSGVSSSAVSHTSDVAKTQVQTKWKAPTSGNLNNMEFKATVVQDYSTIWLGVKSSQITYNNKANGSTSSSTTTTTSSSISSTGCGSTKTCLRQPADCDPSTNSDCYFMSATPMSSGSEFKFEIFGRATGYVSIGFSDDTKMVGTEVVLLLLFFLGNLAFLVSLLVGIGKV</sequence>
<keyword evidence="11" id="KW-1185">Reference proteome</keyword>
<feature type="chain" id="PRO_5021803863" evidence="7">
    <location>
        <begin position="17"/>
        <end position="270"/>
    </location>
</feature>
<evidence type="ECO:0000256" key="5">
    <source>
        <dbReference type="SAM" id="MobiDB-lite"/>
    </source>
</evidence>
<reference evidence="10 11" key="1">
    <citation type="journal article" date="2019" name="Genome Biol. Evol.">
        <title>Whole-Genome Sequencing of the Giant Devil Catfish, Bagarius yarrelli.</title>
        <authorList>
            <person name="Jiang W."/>
            <person name="Lv Y."/>
            <person name="Cheng L."/>
            <person name="Yang K."/>
            <person name="Chao B."/>
            <person name="Wang X."/>
            <person name="Li Y."/>
            <person name="Pan X."/>
            <person name="You X."/>
            <person name="Zhang Y."/>
            <person name="Yang J."/>
            <person name="Li J."/>
            <person name="Zhang X."/>
            <person name="Liu S."/>
            <person name="Sun C."/>
            <person name="Yang J."/>
            <person name="Shi Q."/>
        </authorList>
    </citation>
    <scope>NUCLEOTIDE SEQUENCE [LARGE SCALE GENOMIC DNA]</scope>
    <source>
        <strain evidence="10">JWS20170419001</strain>
        <tissue evidence="10">Muscle</tissue>
    </source>
</reference>
<gene>
    <name evidence="10" type="ORF">Baya_13048</name>
</gene>
<organism evidence="10 11">
    <name type="scientific">Bagarius yarrelli</name>
    <name type="common">Goonch</name>
    <name type="synonym">Bagrus yarrelli</name>
    <dbReference type="NCBI Taxonomy" id="175774"/>
    <lineage>
        <taxon>Eukaryota</taxon>
        <taxon>Metazoa</taxon>
        <taxon>Chordata</taxon>
        <taxon>Craniata</taxon>
        <taxon>Vertebrata</taxon>
        <taxon>Euteleostomi</taxon>
        <taxon>Actinopterygii</taxon>
        <taxon>Neopterygii</taxon>
        <taxon>Teleostei</taxon>
        <taxon>Ostariophysi</taxon>
        <taxon>Siluriformes</taxon>
        <taxon>Sisoridae</taxon>
        <taxon>Sisorinae</taxon>
        <taxon>Bagarius</taxon>
    </lineage>
</organism>
<dbReference type="PANTHER" id="PTHR45828">
    <property type="entry name" value="CYTOCHROME B561/FERRIC REDUCTASE TRANSMEMBRANE"/>
    <property type="match status" value="1"/>
</dbReference>
<protein>
    <submittedName>
        <fullName evidence="10">Ferric-chelate reductase 1</fullName>
    </submittedName>
</protein>
<evidence type="ECO:0000259" key="8">
    <source>
        <dbReference type="PROSITE" id="PS50836"/>
    </source>
</evidence>
<dbReference type="CDD" id="cd08544">
    <property type="entry name" value="Reeler"/>
    <property type="match status" value="1"/>
</dbReference>
<feature type="domain" description="Reelin" evidence="9">
    <location>
        <begin position="7"/>
        <end position="174"/>
    </location>
</feature>
<dbReference type="InterPro" id="IPR051237">
    <property type="entry name" value="Ferric-chelate_Red/DefProt"/>
</dbReference>
<dbReference type="InterPro" id="IPR005018">
    <property type="entry name" value="DOMON_domain"/>
</dbReference>
<keyword evidence="6" id="KW-0812">Transmembrane</keyword>
<comment type="subcellular location">
    <subcellularLocation>
        <location evidence="2">Membrane</location>
        <topology evidence="2">Multi-pass membrane protein</topology>
    </subcellularLocation>
</comment>
<comment type="caution">
    <text evidence="10">The sequence shown here is derived from an EMBL/GenBank/DDBJ whole genome shotgun (WGS) entry which is preliminary data.</text>
</comment>
<dbReference type="FunFam" id="2.60.40.4060:FF:000003">
    <property type="entry name" value="Ferric chelate reductase 1"/>
    <property type="match status" value="1"/>
</dbReference>
<feature type="transmembrane region" description="Helical" evidence="6">
    <location>
        <begin position="246"/>
        <end position="267"/>
    </location>
</feature>
<comment type="similarity">
    <text evidence="3">Belongs to the FRRS1 family.</text>
</comment>
<evidence type="ECO:0000259" key="9">
    <source>
        <dbReference type="PROSITE" id="PS51019"/>
    </source>
</evidence>